<evidence type="ECO:0000313" key="1">
    <source>
        <dbReference type="EMBL" id="KXB57939.1"/>
    </source>
</evidence>
<name>A0ABR5TLX0_9BACL</name>
<accession>A0ABR5TLX0</accession>
<gene>
    <name evidence="1" type="ORF">HMPREF1871_00722</name>
</gene>
<evidence type="ECO:0000313" key="2">
    <source>
        <dbReference type="Proteomes" id="UP000070467"/>
    </source>
</evidence>
<dbReference type="Gene3D" id="3.30.1910.20">
    <property type="entry name" value="asparaginyl-tRNA synthetase, N-terminal domain"/>
    <property type="match status" value="1"/>
</dbReference>
<dbReference type="SUPFAM" id="SSF51126">
    <property type="entry name" value="Pectin lyase-like"/>
    <property type="match status" value="1"/>
</dbReference>
<sequence length="1425" mass="157962">MIVGLLPLHYISNANAEVKTSEIYLDSAKGDDNSDGSKDKPVKTFAKALEKTKDGDTLNVISLSEKNITVNKKITLKFISDVTMKGTGTGIDLSDGSHLTVANGKTLTMSGYTTAINVKKGAEINDGNYVLDKNGTAFSLADGAKINGTSKDKLKISAKEQTGSGFSYSSDSWFIGCTVYVEGKLGSSEQYSGLYMKDASLTTKDVWYYFDPCKQNDGTLKGGLHLDNSEFYVYKAKGVSGYANTFGLFGPSEIKNNSTVTADGSRVTVSQKLIVKDSKFIIKNSTDGGLNINYKPGEVIFENSTFETTNMQWTPSYGTGRTDGPCYLTFKGNSVVNTDNKDKTVDNGGANRNTGSSYVVTGGSYLVAYDPNNNYNVTTPTNGKENGDEYLSYFTLKDSNINELKPINKNGQEYSYPVAKPSKDNKKHVFVPGAKATFKLNNNDASFADKTNEDKEFKTIRGYKLDDVVGNENPGDPTDKNGVKFLGWYYKTAKGEEKAFDWNEKLTTDTEVYAKWERKTVIYHNGDGKDYISSVSKDAKNIEVLSFDDILKEKDDFKVEGKKFIGWTMASDGSGKVYNKKEKIDFTEGQSQIDLYAKYTDDEYKVSFSANGGTFSENSIFKTQKDVFTIEKDKNGGDVAVLKKTAKYNDKLFDLLGTFDHNNLKPDKDATKTGFVISNSDYFSDIAEAGGSGIRFDDYKLFGFLDVKGKNPQITKDTTYYLTWKDDPNIPNENKISSQETIDSDIWSDSKQTSKDIKIISENKEFALTGEVNVSSIKDKMKAIEGMFKKGEKDFDKISLTGAKSTFTATLTLPKEVEAPKKLQVEAKGLGDCFEVSDTKVNGKKITVTFKLKDGMTDYKKLKEAVLSTGDEDNTLSVTVSGLKLKDFDKIKDGEKFTIKGEVKGEFSSVAKEEDTIKKFDFKWTGNQSQEGKDVEAKNDSAIQYTIMVSKPVQLTLGGDLLVKKVEEAYNTEHDMVYPVNKEDLLTFDGKLDVSSIKNQIKSLKDDFDKNNNNTSNEITTKDVKSEFIAELTVPEGLELPKDLKATLTENNLFKVESTEANGNKITVKMTLKKGYTKFTDLYTDVTNVNDKLDLEISNIKVKDTAKGNLTVKGEVTGTFIGAATTKDLKTKVFNYKWTGKQTPDGKDFTQSEDDNDSINLTVNLPQELTLGGDILIGDDTEHNALHGVKRGENLEYTGRLDVSSIKNQIKLLKDNYKGDSDTITTKDIKSEFIAELTIPEGLEIPADLKATLTENKLFEVKAGDVKLDGNKIIVKMTLKKDYTKFSDLYTDVTSVPDTLDLKVKNIKVKDDVKSGEQLTVIGNVNGVFKGIATTKTGKKESYNYLWTAEQIEDGKDFLIKDQKDNKTIQYTVILPYKVSYKFKSADGKNLPEEVTNLLPKSYEIEKGQTAYINEAEKNEKLGFE</sequence>
<proteinExistence type="predicted"/>
<dbReference type="Proteomes" id="UP000070467">
    <property type="component" value="Unassembled WGS sequence"/>
</dbReference>
<organism evidence="1 2">
    <name type="scientific">Gemelliphila asaccharolytica</name>
    <dbReference type="NCBI Taxonomy" id="502393"/>
    <lineage>
        <taxon>Bacteria</taxon>
        <taxon>Bacillati</taxon>
        <taxon>Bacillota</taxon>
        <taxon>Bacilli</taxon>
        <taxon>Bacillales</taxon>
        <taxon>Gemellaceae</taxon>
        <taxon>Gemelliphila</taxon>
    </lineage>
</organism>
<evidence type="ECO:0008006" key="3">
    <source>
        <dbReference type="Google" id="ProtNLM"/>
    </source>
</evidence>
<comment type="caution">
    <text evidence="1">The sequence shown here is derived from an EMBL/GenBank/DDBJ whole genome shotgun (WGS) entry which is preliminary data.</text>
</comment>
<reference evidence="1 2" key="1">
    <citation type="submission" date="2016-01" db="EMBL/GenBank/DDBJ databases">
        <authorList>
            <person name="Mitreva M."/>
            <person name="Pepin K.H."/>
            <person name="Mihindukulasuriya K.A."/>
            <person name="Fulton R."/>
            <person name="Fronick C."/>
            <person name="O'Laughlin M."/>
            <person name="Miner T."/>
            <person name="Herter B."/>
            <person name="Rosa B.A."/>
            <person name="Cordes M."/>
            <person name="Tomlinson C."/>
            <person name="Wollam A."/>
            <person name="Palsikar V.B."/>
            <person name="Mardis E.R."/>
            <person name="Wilson R.K."/>
        </authorList>
    </citation>
    <scope>NUCLEOTIDE SEQUENCE [LARGE SCALE GENOMIC DNA]</scope>
    <source>
        <strain evidence="1 2">KA00071</strain>
    </source>
</reference>
<keyword evidence="2" id="KW-1185">Reference proteome</keyword>
<feature type="non-terminal residue" evidence="1">
    <location>
        <position position="1425"/>
    </location>
</feature>
<dbReference type="EMBL" id="LSDB01000025">
    <property type="protein sequence ID" value="KXB57939.1"/>
    <property type="molecule type" value="Genomic_DNA"/>
</dbReference>
<protein>
    <recommendedName>
        <fullName evidence="3">Repeat protein</fullName>
    </recommendedName>
</protein>
<dbReference type="InterPro" id="IPR011050">
    <property type="entry name" value="Pectin_lyase_fold/virulence"/>
</dbReference>